<evidence type="ECO:0000313" key="2">
    <source>
        <dbReference type="Proteomes" id="UP000735302"/>
    </source>
</evidence>
<gene>
    <name evidence="1" type="ORF">PoB_005311100</name>
</gene>
<organism evidence="1 2">
    <name type="scientific">Plakobranchus ocellatus</name>
    <dbReference type="NCBI Taxonomy" id="259542"/>
    <lineage>
        <taxon>Eukaryota</taxon>
        <taxon>Metazoa</taxon>
        <taxon>Spiralia</taxon>
        <taxon>Lophotrochozoa</taxon>
        <taxon>Mollusca</taxon>
        <taxon>Gastropoda</taxon>
        <taxon>Heterobranchia</taxon>
        <taxon>Euthyneura</taxon>
        <taxon>Panpulmonata</taxon>
        <taxon>Sacoglossa</taxon>
        <taxon>Placobranchoidea</taxon>
        <taxon>Plakobranchidae</taxon>
        <taxon>Plakobranchus</taxon>
    </lineage>
</organism>
<dbReference type="EMBL" id="BLXT01005852">
    <property type="protein sequence ID" value="GFO26606.1"/>
    <property type="molecule type" value="Genomic_DNA"/>
</dbReference>
<comment type="caution">
    <text evidence="1">The sequence shown here is derived from an EMBL/GenBank/DDBJ whole genome shotgun (WGS) entry which is preliminary data.</text>
</comment>
<reference evidence="1 2" key="1">
    <citation type="journal article" date="2021" name="Elife">
        <title>Chloroplast acquisition without the gene transfer in kleptoplastic sea slugs, Plakobranchus ocellatus.</title>
        <authorList>
            <person name="Maeda T."/>
            <person name="Takahashi S."/>
            <person name="Yoshida T."/>
            <person name="Shimamura S."/>
            <person name="Takaki Y."/>
            <person name="Nagai Y."/>
            <person name="Toyoda A."/>
            <person name="Suzuki Y."/>
            <person name="Arimoto A."/>
            <person name="Ishii H."/>
            <person name="Satoh N."/>
            <person name="Nishiyama T."/>
            <person name="Hasebe M."/>
            <person name="Maruyama T."/>
            <person name="Minagawa J."/>
            <person name="Obokata J."/>
            <person name="Shigenobu S."/>
        </authorList>
    </citation>
    <scope>NUCLEOTIDE SEQUENCE [LARGE SCALE GENOMIC DNA]</scope>
</reference>
<evidence type="ECO:0000313" key="1">
    <source>
        <dbReference type="EMBL" id="GFO26606.1"/>
    </source>
</evidence>
<sequence>MIVLMKARQNKRTMTCCRGHNREENYKRKLEQKEKTGKIIYAKDEAYKNQGRKRSLNPSEWKRDVQKQLKYILVRHTSQPLKNKSQQKTISRSCGVSYALRSSSHFDDEARETIFKGHWRNRDKREQRHFYYNTLRTLVQYVNEWAQIEE</sequence>
<dbReference type="AlphaFoldDB" id="A0AAV4BTT7"/>
<accession>A0AAV4BTT7</accession>
<name>A0AAV4BTT7_9GAST</name>
<dbReference type="Proteomes" id="UP000735302">
    <property type="component" value="Unassembled WGS sequence"/>
</dbReference>
<protein>
    <submittedName>
        <fullName evidence="1">Uncharacterized protein</fullName>
    </submittedName>
</protein>
<proteinExistence type="predicted"/>
<keyword evidence="2" id="KW-1185">Reference proteome</keyword>